<dbReference type="RefSeq" id="XP_064674450.1">
    <property type="nucleotide sequence ID" value="XM_064814414.1"/>
</dbReference>
<reference evidence="1" key="2">
    <citation type="submission" date="2023-05" db="EMBL/GenBank/DDBJ databases">
        <authorList>
            <consortium name="Lawrence Berkeley National Laboratory"/>
            <person name="Steindorff A."/>
            <person name="Hensen N."/>
            <person name="Bonometti L."/>
            <person name="Westerberg I."/>
            <person name="Brannstrom I.O."/>
            <person name="Guillou S."/>
            <person name="Cros-Aarteil S."/>
            <person name="Calhoun S."/>
            <person name="Haridas S."/>
            <person name="Kuo A."/>
            <person name="Mondo S."/>
            <person name="Pangilinan J."/>
            <person name="Riley R."/>
            <person name="Labutti K."/>
            <person name="Andreopoulos B."/>
            <person name="Lipzen A."/>
            <person name="Chen C."/>
            <person name="Yanf M."/>
            <person name="Daum C."/>
            <person name="Ng V."/>
            <person name="Clum A."/>
            <person name="Ohm R."/>
            <person name="Martin F."/>
            <person name="Silar P."/>
            <person name="Natvig D."/>
            <person name="Lalanne C."/>
            <person name="Gautier V."/>
            <person name="Ament-Velasquez S.L."/>
            <person name="Kruys A."/>
            <person name="Hutchinson M.I."/>
            <person name="Powell A.J."/>
            <person name="Barry K."/>
            <person name="Miller A.N."/>
            <person name="Grigoriev I.V."/>
            <person name="Debuchy R."/>
            <person name="Gladieux P."/>
            <person name="Thoren M.H."/>
            <person name="Johannesson H."/>
        </authorList>
    </citation>
    <scope>NUCLEOTIDE SEQUENCE</scope>
    <source>
        <strain evidence="1">CBS 508.74</strain>
    </source>
</reference>
<gene>
    <name evidence="1" type="ORF">N656DRAFT_775253</name>
</gene>
<comment type="caution">
    <text evidence="1">The sequence shown here is derived from an EMBL/GenBank/DDBJ whole genome shotgun (WGS) entry which is preliminary data.</text>
</comment>
<keyword evidence="2" id="KW-1185">Reference proteome</keyword>
<dbReference type="GeneID" id="89938539"/>
<dbReference type="Proteomes" id="UP001302812">
    <property type="component" value="Unassembled WGS sequence"/>
</dbReference>
<reference evidence="1" key="1">
    <citation type="journal article" date="2023" name="Mol. Phylogenet. Evol.">
        <title>Genome-scale phylogeny and comparative genomics of the fungal order Sordariales.</title>
        <authorList>
            <person name="Hensen N."/>
            <person name="Bonometti L."/>
            <person name="Westerberg I."/>
            <person name="Brannstrom I.O."/>
            <person name="Guillou S."/>
            <person name="Cros-Aarteil S."/>
            <person name="Calhoun S."/>
            <person name="Haridas S."/>
            <person name="Kuo A."/>
            <person name="Mondo S."/>
            <person name="Pangilinan J."/>
            <person name="Riley R."/>
            <person name="LaButti K."/>
            <person name="Andreopoulos B."/>
            <person name="Lipzen A."/>
            <person name="Chen C."/>
            <person name="Yan M."/>
            <person name="Daum C."/>
            <person name="Ng V."/>
            <person name="Clum A."/>
            <person name="Steindorff A."/>
            <person name="Ohm R.A."/>
            <person name="Martin F."/>
            <person name="Silar P."/>
            <person name="Natvig D.O."/>
            <person name="Lalanne C."/>
            <person name="Gautier V."/>
            <person name="Ament-Velasquez S.L."/>
            <person name="Kruys A."/>
            <person name="Hutchinson M.I."/>
            <person name="Powell A.J."/>
            <person name="Barry K."/>
            <person name="Miller A.N."/>
            <person name="Grigoriev I.V."/>
            <person name="Debuchy R."/>
            <person name="Gladieux P."/>
            <person name="Hiltunen Thoren M."/>
            <person name="Johannesson H."/>
        </authorList>
    </citation>
    <scope>NUCLEOTIDE SEQUENCE</scope>
    <source>
        <strain evidence="1">CBS 508.74</strain>
    </source>
</reference>
<evidence type="ECO:0000313" key="1">
    <source>
        <dbReference type="EMBL" id="KAK4116880.1"/>
    </source>
</evidence>
<protein>
    <submittedName>
        <fullName evidence="1">Uncharacterized protein</fullName>
    </submittedName>
</protein>
<name>A0AAN6TLY9_9PEZI</name>
<proteinExistence type="predicted"/>
<organism evidence="1 2">
    <name type="scientific">Canariomyces notabilis</name>
    <dbReference type="NCBI Taxonomy" id="2074819"/>
    <lineage>
        <taxon>Eukaryota</taxon>
        <taxon>Fungi</taxon>
        <taxon>Dikarya</taxon>
        <taxon>Ascomycota</taxon>
        <taxon>Pezizomycotina</taxon>
        <taxon>Sordariomycetes</taxon>
        <taxon>Sordariomycetidae</taxon>
        <taxon>Sordariales</taxon>
        <taxon>Chaetomiaceae</taxon>
        <taxon>Canariomyces</taxon>
    </lineage>
</organism>
<dbReference type="EMBL" id="MU853333">
    <property type="protein sequence ID" value="KAK4116880.1"/>
    <property type="molecule type" value="Genomic_DNA"/>
</dbReference>
<dbReference type="PROSITE" id="PS51257">
    <property type="entry name" value="PROKAR_LIPOPROTEIN"/>
    <property type="match status" value="1"/>
</dbReference>
<accession>A0AAN6TLY9</accession>
<evidence type="ECO:0000313" key="2">
    <source>
        <dbReference type="Proteomes" id="UP001302812"/>
    </source>
</evidence>
<dbReference type="AlphaFoldDB" id="A0AAN6TLY9"/>
<sequence length="121" mass="13624">MHLWRLSCRGRGVPAVSPLAMFSCRRPLKLGDITAPLLSRSIQYVRLIVVCEFMSYWPACTARQLQRSHTAFGFFFGPPPFGLKTGWPESILTEFDAGLTSSVVVQLPSVPLSDRLRNQER</sequence>